<dbReference type="GO" id="GO:0010411">
    <property type="term" value="P:xyloglucan metabolic process"/>
    <property type="evidence" value="ECO:0007669"/>
    <property type="project" value="TreeGrafter"/>
</dbReference>
<organism evidence="4">
    <name type="scientific">Mizugakiibacter sediminis</name>
    <dbReference type="NCBI Taxonomy" id="1475481"/>
    <lineage>
        <taxon>Bacteria</taxon>
        <taxon>Pseudomonadati</taxon>
        <taxon>Pseudomonadota</taxon>
        <taxon>Gammaproteobacteria</taxon>
        <taxon>Lysobacterales</taxon>
        <taxon>Rhodanobacteraceae</taxon>
        <taxon>Mizugakiibacter</taxon>
    </lineage>
</organism>
<dbReference type="InterPro" id="IPR002860">
    <property type="entry name" value="BNR_rpt"/>
</dbReference>
<evidence type="ECO:0000256" key="1">
    <source>
        <dbReference type="SAM" id="MobiDB-lite"/>
    </source>
</evidence>
<reference evidence="3" key="1">
    <citation type="submission" date="2015-03" db="EMBL/GenBank/DDBJ databases">
        <title>Draft genome sequence of Mizugakiibacter sediminis skMP5.</title>
        <authorList>
            <person name="Watanabe T."/>
            <person name="Kojima H."/>
            <person name="Fukui M."/>
        </authorList>
    </citation>
    <scope>NUCLEOTIDE SEQUENCE</scope>
    <source>
        <strain evidence="3">SkMP5</strain>
    </source>
</reference>
<evidence type="ECO:0000256" key="2">
    <source>
        <dbReference type="SAM" id="SignalP"/>
    </source>
</evidence>
<dbReference type="AlphaFoldDB" id="A0A0K8QL81"/>
<dbReference type="EMBL" id="DF952378">
    <property type="protein sequence ID" value="GAN44261.1"/>
    <property type="molecule type" value="Genomic_DNA"/>
</dbReference>
<dbReference type="GO" id="GO:0016787">
    <property type="term" value="F:hydrolase activity"/>
    <property type="evidence" value="ECO:0007669"/>
    <property type="project" value="UniProtKB-KW"/>
</dbReference>
<accession>A0A0K8QL81</accession>
<evidence type="ECO:0000313" key="4">
    <source>
        <dbReference type="EMBL" id="GAP65466.1"/>
    </source>
</evidence>
<dbReference type="RefSeq" id="WP_062535260.1">
    <property type="nucleotide sequence ID" value="NZ_DF970161.1"/>
</dbReference>
<dbReference type="STRING" id="1475481.GCA_000953855_00768"/>
<dbReference type="OrthoDB" id="5711096at2"/>
<evidence type="ECO:0000313" key="5">
    <source>
        <dbReference type="Proteomes" id="UP000253740"/>
    </source>
</evidence>
<sequence>MRIHLIAAVAAALTFAAAAPAAETGKAHFDGGAISGLGARNIGSATMSGRIAALAAVDAKDGKTTLYVGAASGGVWKSLDGGTTFKPVFDRQPVQSIGAIAVDPQHPDTVWVGTGEAWTRNSVSVGDGIYKSTDGGETWTHMGLADSERIAQIVVDPRDGDTVYACVPGKLWSDSADRGLYRTRDGGRHWELVLKGPNLSTGCASVSLDPQHPDVLFAALWDFRRKGWTFRSGGPSPDAPSGSGLYRSADGGKSWSEVTPKANAGFPAKPYGRIAVAVAPSKPDVVYAFVESTKSALYRSDDGGKTWQRRDDSQAMVWRPFYFAALFVDPTNPDRLFKPDLNLIQSTDGGKSFGDVSGNAHGDFHTVWIDPRNPKHVFAGDDGGLWQSFDGGNKWWKQDNLPVSQFYHVSVDGADPYRVYGGLQDNSAWVGDSAYPGGITNSRWENMYGGDGFWMWEDPSDPDYIYAEAQGGFIGRINRHTHQVRMIQPQAGYKEKLRFNWNTPIALSPNEKGTIYIGAQFLFRSRDHGQTWDRISPDLTSNDPEKQKQEQSGGVTVDNSAAEMHTTIYSISESPKQAGLIWVGTDDGNVQLTRDGGKTWTNVAKNIRGVPAHSWVSWVQAGNFDAGTAYVAFDRHTFGDMAPYIYKTIDYGRSWTPIVSPKDGKGLRGYVHVIKEDTVKPELLFAGTEFGLWISIDGGRQWAQFKGGNFPNVAVRDLVVQPRTSDLVLATHGRGIWIVDDITPLRALDAKTLASEAAFLPGRPVQQRIEASGGWPEGDAKFRGRNPPDGAVITYYQKSRHLFGKLKLEIYDADGKLVDTLPGSVRRGINRVTWNMRVKPPRVPPAAALAQSAAQGPRVLPGTYTVKLVKGEQSITEKLDVGLDARAPFTLADRKAQFEAAMRVHRMFGDMTDLAYRIVAVRDGASQRAAAAKDDAALAKQLTDLAGKADKIRKEVVATTEGGAITGEERLREHLDQVYGAIVGYEGRPTDYQLARVEALQREMDDVAKSFEALRQGDLAKVNAALAAKGLQPIAVPERAPADAGGGAAGGGMRERDRGMPGEID</sequence>
<dbReference type="SUPFAM" id="SSF50939">
    <property type="entry name" value="Sialidases"/>
    <property type="match status" value="2"/>
</dbReference>
<feature type="region of interest" description="Disordered" evidence="1">
    <location>
        <begin position="1038"/>
        <end position="1065"/>
    </location>
</feature>
<dbReference type="Gene3D" id="2.130.10.10">
    <property type="entry name" value="YVTN repeat-like/Quinoprotein amine dehydrogenase"/>
    <property type="match status" value="5"/>
</dbReference>
<dbReference type="InterPro" id="IPR036278">
    <property type="entry name" value="Sialidase_sf"/>
</dbReference>
<name>A0A0K8QL81_9GAMM</name>
<feature type="region of interest" description="Disordered" evidence="1">
    <location>
        <begin position="533"/>
        <end position="559"/>
    </location>
</feature>
<proteinExistence type="predicted"/>
<dbReference type="CDD" id="cd15482">
    <property type="entry name" value="Sialidase_non-viral"/>
    <property type="match status" value="1"/>
</dbReference>
<keyword evidence="2" id="KW-0732">Signal</keyword>
<dbReference type="Proteomes" id="UP000253740">
    <property type="component" value="Unassembled WGS sequence"/>
</dbReference>
<protein>
    <submittedName>
        <fullName evidence="4">BNR repeat-containing glycosyl hydrolase</fullName>
    </submittedName>
    <submittedName>
        <fullName evidence="3">Sialidase</fullName>
    </submittedName>
</protein>
<dbReference type="HOGENOM" id="CLU_004847_0_0_6"/>
<dbReference type="Gene3D" id="2.60.40.4070">
    <property type="match status" value="1"/>
</dbReference>
<reference evidence="4" key="2">
    <citation type="submission" date="2015-08" db="EMBL/GenBank/DDBJ databases">
        <title>Complete DNA Sequence of Pseudomonas syringae pv. actinidiae, the Causal Agent of Kiwifruit Canker Disease.</title>
        <authorList>
            <person name="Rikkerink E.H.A."/>
            <person name="Fineran P.C."/>
        </authorList>
    </citation>
    <scope>NUCLEOTIDE SEQUENCE</scope>
    <source>
        <strain evidence="4">SkMP5</strain>
    </source>
</reference>
<dbReference type="PANTHER" id="PTHR43739">
    <property type="entry name" value="XYLOGLUCANASE (EUROFUNG)"/>
    <property type="match status" value="1"/>
</dbReference>
<dbReference type="InterPro" id="IPR052025">
    <property type="entry name" value="Xyloglucanase_GH74"/>
</dbReference>
<feature type="signal peptide" evidence="2">
    <location>
        <begin position="1"/>
        <end position="21"/>
    </location>
</feature>
<keyword evidence="5" id="KW-1185">Reference proteome</keyword>
<feature type="chain" id="PRO_5007415007" evidence="2">
    <location>
        <begin position="22"/>
        <end position="1065"/>
    </location>
</feature>
<feature type="compositionally biased region" description="Basic and acidic residues" evidence="1">
    <location>
        <begin position="1053"/>
        <end position="1065"/>
    </location>
</feature>
<feature type="compositionally biased region" description="Polar residues" evidence="1">
    <location>
        <begin position="550"/>
        <end position="559"/>
    </location>
</feature>
<evidence type="ECO:0000313" key="3">
    <source>
        <dbReference type="EMBL" id="GAN44261.1"/>
    </source>
</evidence>
<dbReference type="PANTHER" id="PTHR43739:SF5">
    <property type="entry name" value="EXO-ALPHA-SIALIDASE"/>
    <property type="match status" value="1"/>
</dbReference>
<dbReference type="Pfam" id="PF02012">
    <property type="entry name" value="BNR"/>
    <property type="match status" value="1"/>
</dbReference>
<gene>
    <name evidence="3" type="ORF">MBSD_0785</name>
    <name evidence="4" type="ORF">MBSD_n0756</name>
</gene>
<keyword evidence="4" id="KW-0378">Hydrolase</keyword>
<dbReference type="EMBL" id="DF970161">
    <property type="protein sequence ID" value="GAP65466.1"/>
    <property type="molecule type" value="Genomic_DNA"/>
</dbReference>
<dbReference type="InterPro" id="IPR015943">
    <property type="entry name" value="WD40/YVTN_repeat-like_dom_sf"/>
</dbReference>